<name>A0A1B9GZ11_9TREE</name>
<feature type="domain" description="Small nuclear ribonucleoprotein Prp3 C-terminal" evidence="1">
    <location>
        <begin position="196"/>
        <end position="262"/>
    </location>
</feature>
<evidence type="ECO:0000259" key="1">
    <source>
        <dbReference type="Pfam" id="PF06544"/>
    </source>
</evidence>
<dbReference type="InterPro" id="IPR059181">
    <property type="entry name" value="RWDD2A-B_C"/>
</dbReference>
<organism evidence="2 3">
    <name type="scientific">Kwoniella heveanensis BCC8398</name>
    <dbReference type="NCBI Taxonomy" id="1296120"/>
    <lineage>
        <taxon>Eukaryota</taxon>
        <taxon>Fungi</taxon>
        <taxon>Dikarya</taxon>
        <taxon>Basidiomycota</taxon>
        <taxon>Agaricomycotina</taxon>
        <taxon>Tremellomycetes</taxon>
        <taxon>Tremellales</taxon>
        <taxon>Cryptococcaceae</taxon>
        <taxon>Kwoniella</taxon>
    </lineage>
</organism>
<dbReference type="InterPro" id="IPR010541">
    <property type="entry name" value="Prp3_C"/>
</dbReference>
<dbReference type="Proteomes" id="UP000092666">
    <property type="component" value="Unassembled WGS sequence"/>
</dbReference>
<dbReference type="Pfam" id="PF06544">
    <property type="entry name" value="Prp3_C"/>
    <property type="match status" value="1"/>
</dbReference>
<proteinExistence type="predicted"/>
<keyword evidence="3" id="KW-1185">Reference proteome</keyword>
<dbReference type="PANTHER" id="PTHR15955:SF10">
    <property type="entry name" value="DUF1115 DOMAIN PROTEIN (AFU_ORTHOLOGUE AFUA_5G14750)"/>
    <property type="match status" value="1"/>
</dbReference>
<reference evidence="3" key="2">
    <citation type="submission" date="2013-12" db="EMBL/GenBank/DDBJ databases">
        <title>Evolution of pathogenesis and genome organization in the Tremellales.</title>
        <authorList>
            <person name="Cuomo C."/>
            <person name="Litvintseva A."/>
            <person name="Heitman J."/>
            <person name="Chen Y."/>
            <person name="Sun S."/>
            <person name="Springer D."/>
            <person name="Dromer F."/>
            <person name="Young S."/>
            <person name="Zeng Q."/>
            <person name="Chapman S."/>
            <person name="Gujja S."/>
            <person name="Saif S."/>
            <person name="Birren B."/>
        </authorList>
    </citation>
    <scope>NUCLEOTIDE SEQUENCE [LARGE SCALE GENOMIC DNA]</scope>
    <source>
        <strain evidence="3">BCC8398</strain>
    </source>
</reference>
<reference evidence="2 3" key="1">
    <citation type="submission" date="2013-07" db="EMBL/GenBank/DDBJ databases">
        <title>The Genome Sequence of Cryptococcus heveanensis BCC8398.</title>
        <authorList>
            <consortium name="The Broad Institute Genome Sequencing Platform"/>
            <person name="Cuomo C."/>
            <person name="Litvintseva A."/>
            <person name="Chen Y."/>
            <person name="Heitman J."/>
            <person name="Sun S."/>
            <person name="Springer D."/>
            <person name="Dromer F."/>
            <person name="Young S.K."/>
            <person name="Zeng Q."/>
            <person name="Gargeya S."/>
            <person name="Fitzgerald M."/>
            <person name="Abouelleil A."/>
            <person name="Alvarado L."/>
            <person name="Berlin A.M."/>
            <person name="Chapman S.B."/>
            <person name="Dewar J."/>
            <person name="Goldberg J."/>
            <person name="Griggs A."/>
            <person name="Gujja S."/>
            <person name="Hansen M."/>
            <person name="Howarth C."/>
            <person name="Imamovic A."/>
            <person name="Larimer J."/>
            <person name="McCowan C."/>
            <person name="Murphy C."/>
            <person name="Pearson M."/>
            <person name="Priest M."/>
            <person name="Roberts A."/>
            <person name="Saif S."/>
            <person name="Shea T."/>
            <person name="Sykes S."/>
            <person name="Wortman J."/>
            <person name="Nusbaum C."/>
            <person name="Birren B."/>
        </authorList>
    </citation>
    <scope>NUCLEOTIDE SEQUENCE [LARGE SCALE GENOMIC DNA]</scope>
    <source>
        <strain evidence="2 3">BCC8398</strain>
    </source>
</reference>
<gene>
    <name evidence="2" type="ORF">I316_02142</name>
</gene>
<dbReference type="AlphaFoldDB" id="A0A1B9GZ11"/>
<dbReference type="PIRSF" id="PIRSF038021">
    <property type="entry name" value="UCP038021_RWDD2"/>
    <property type="match status" value="1"/>
</dbReference>
<dbReference type="CDD" id="cd24163">
    <property type="entry name" value="RWDD2_C"/>
    <property type="match status" value="1"/>
</dbReference>
<evidence type="ECO:0000313" key="3">
    <source>
        <dbReference type="Proteomes" id="UP000092666"/>
    </source>
</evidence>
<dbReference type="OrthoDB" id="432412at2759"/>
<dbReference type="PANTHER" id="PTHR15955">
    <property type="entry name" value="RWD DOMAIN CONTAINING PROTEIN 2"/>
    <property type="match status" value="1"/>
</dbReference>
<dbReference type="InterPro" id="IPR017359">
    <property type="entry name" value="Phi-like"/>
</dbReference>
<protein>
    <recommendedName>
        <fullName evidence="1">Small nuclear ribonucleoprotein Prp3 C-terminal domain-containing protein</fullName>
    </recommendedName>
</protein>
<accession>A0A1B9GZ11</accession>
<dbReference type="EMBL" id="KI669496">
    <property type="protein sequence ID" value="OCF36268.1"/>
    <property type="molecule type" value="Genomic_DNA"/>
</dbReference>
<sequence length="306" mass="34750">MDEAFADHHHRQQRLQSQLELLQLLTSMYTSDELVLLDSTQLILDTYNSDSDVMALRSSFNGTENLGADLILLLDEYDKDSFSDESIRFQISMPVCARQGEDGDSAVVKIRFKQPSWLSRNLYETITDSIRSIAIDDEPSEYLLSTVEEIRESLKSAYLGAKRDQEPQLQLQSNGSGRSKGEWAYDAETTPIDRVWFWFPTLSTREKRDDLVNYANEMALTGFVLAGKPALLCVEGPGYMVDKYMSRIKSESWSDIPSNHKKSMSEVTHLVPKYGQYNHRGDMSEVRRLMNSWGVGDDFADVVLGG</sequence>
<dbReference type="STRING" id="1296120.A0A1B9GZ11"/>
<evidence type="ECO:0000313" key="2">
    <source>
        <dbReference type="EMBL" id="OCF36268.1"/>
    </source>
</evidence>